<keyword evidence="1" id="KW-0472">Membrane</keyword>
<keyword evidence="1" id="KW-1133">Transmembrane helix</keyword>
<feature type="transmembrane region" description="Helical" evidence="1">
    <location>
        <begin position="6"/>
        <end position="25"/>
    </location>
</feature>
<accession>A0A5J5Q3V7</accession>
<dbReference type="AlphaFoldDB" id="A0A5J5Q3V7"/>
<sequence>MQGLNPFMFIFALVGNSTYVASILVRSMDWFRIRPNLPWLVDAGGCVLLDTFIVIQFKCFYKWAPQDSEDKHETS</sequence>
<dbReference type="GO" id="GO:0016020">
    <property type="term" value="C:membrane"/>
    <property type="evidence" value="ECO:0007669"/>
    <property type="project" value="TreeGrafter"/>
</dbReference>
<dbReference type="PANTHER" id="PTHR16201:SF44">
    <property type="entry name" value="SEVEN TRANSMEMBRANE PROTEIN 1"/>
    <property type="match status" value="1"/>
</dbReference>
<organism evidence="2 3">
    <name type="scientific">Gossypium barbadense</name>
    <name type="common">Sea Island cotton</name>
    <name type="synonym">Hibiscus barbadensis</name>
    <dbReference type="NCBI Taxonomy" id="3634"/>
    <lineage>
        <taxon>Eukaryota</taxon>
        <taxon>Viridiplantae</taxon>
        <taxon>Streptophyta</taxon>
        <taxon>Embryophyta</taxon>
        <taxon>Tracheophyta</taxon>
        <taxon>Spermatophyta</taxon>
        <taxon>Magnoliopsida</taxon>
        <taxon>eudicotyledons</taxon>
        <taxon>Gunneridae</taxon>
        <taxon>Pentapetalae</taxon>
        <taxon>rosids</taxon>
        <taxon>malvids</taxon>
        <taxon>Malvales</taxon>
        <taxon>Malvaceae</taxon>
        <taxon>Malvoideae</taxon>
        <taxon>Gossypium</taxon>
    </lineage>
</organism>
<reference evidence="3" key="1">
    <citation type="journal article" date="2020" name="Nat. Genet.">
        <title>Genomic diversifications of five Gossypium allopolyploid species and their impact on cotton improvement.</title>
        <authorList>
            <person name="Chen Z.J."/>
            <person name="Sreedasyam A."/>
            <person name="Ando A."/>
            <person name="Song Q."/>
            <person name="De Santiago L.M."/>
            <person name="Hulse-Kemp A.M."/>
            <person name="Ding M."/>
            <person name="Ye W."/>
            <person name="Kirkbride R.C."/>
            <person name="Jenkins J."/>
            <person name="Plott C."/>
            <person name="Lovell J."/>
            <person name="Lin Y.M."/>
            <person name="Vaughn R."/>
            <person name="Liu B."/>
            <person name="Simpson S."/>
            <person name="Scheffler B.E."/>
            <person name="Wen L."/>
            <person name="Saski C.A."/>
            <person name="Grover C.E."/>
            <person name="Hu G."/>
            <person name="Conover J.L."/>
            <person name="Carlson J.W."/>
            <person name="Shu S."/>
            <person name="Boston L.B."/>
            <person name="Williams M."/>
            <person name="Peterson D.G."/>
            <person name="McGee K."/>
            <person name="Jones D.C."/>
            <person name="Wendel J.F."/>
            <person name="Stelly D.M."/>
            <person name="Grimwood J."/>
            <person name="Schmutz J."/>
        </authorList>
    </citation>
    <scope>NUCLEOTIDE SEQUENCE [LARGE SCALE GENOMIC DNA]</scope>
    <source>
        <strain evidence="3">cv. 3-79</strain>
    </source>
</reference>
<dbReference type="InterPro" id="IPR051415">
    <property type="entry name" value="LAAT-1"/>
</dbReference>
<protein>
    <submittedName>
        <fullName evidence="2">Uncharacterized protein</fullName>
    </submittedName>
</protein>
<evidence type="ECO:0000256" key="1">
    <source>
        <dbReference type="SAM" id="Phobius"/>
    </source>
</evidence>
<name>A0A5J5Q3V7_GOSBA</name>
<keyword evidence="3" id="KW-1185">Reference proteome</keyword>
<dbReference type="Proteomes" id="UP000327439">
    <property type="component" value="Chromosome D09"/>
</dbReference>
<feature type="transmembrane region" description="Helical" evidence="1">
    <location>
        <begin position="37"/>
        <end position="57"/>
    </location>
</feature>
<evidence type="ECO:0000313" key="2">
    <source>
        <dbReference type="EMBL" id="KAB2013023.1"/>
    </source>
</evidence>
<proteinExistence type="predicted"/>
<evidence type="ECO:0000313" key="3">
    <source>
        <dbReference type="Proteomes" id="UP000327439"/>
    </source>
</evidence>
<gene>
    <name evidence="2" type="ORF">ES319_D09G129600v1</name>
</gene>
<dbReference type="Gene3D" id="1.20.1280.290">
    <property type="match status" value="1"/>
</dbReference>
<keyword evidence="1" id="KW-0812">Transmembrane</keyword>
<dbReference type="EMBL" id="CM018223">
    <property type="protein sequence ID" value="KAB2013023.1"/>
    <property type="molecule type" value="Genomic_DNA"/>
</dbReference>
<dbReference type="PANTHER" id="PTHR16201">
    <property type="entry name" value="SEVEN TRANSMEMBRANE PROTEIN 1-RELATED"/>
    <property type="match status" value="1"/>
</dbReference>
<dbReference type="OrthoDB" id="8048523at2759"/>